<keyword evidence="2" id="KW-1185">Reference proteome</keyword>
<dbReference type="Proteomes" id="UP000478052">
    <property type="component" value="Unassembled WGS sequence"/>
</dbReference>
<dbReference type="EMBL" id="VUJU01011722">
    <property type="protein sequence ID" value="KAF0710219.1"/>
    <property type="molecule type" value="Genomic_DNA"/>
</dbReference>
<evidence type="ECO:0000313" key="2">
    <source>
        <dbReference type="Proteomes" id="UP000478052"/>
    </source>
</evidence>
<feature type="non-terminal residue" evidence="1">
    <location>
        <position position="1"/>
    </location>
</feature>
<proteinExistence type="predicted"/>
<evidence type="ECO:0000313" key="1">
    <source>
        <dbReference type="EMBL" id="KAF0710219.1"/>
    </source>
</evidence>
<name>A0A6G0VUJ9_APHCR</name>
<dbReference type="AlphaFoldDB" id="A0A6G0VUJ9"/>
<protein>
    <submittedName>
        <fullName evidence="1">Uncharacterized protein</fullName>
    </submittedName>
</protein>
<gene>
    <name evidence="1" type="ORF">FWK35_00029064</name>
</gene>
<feature type="non-terminal residue" evidence="1">
    <location>
        <position position="181"/>
    </location>
</feature>
<comment type="caution">
    <text evidence="1">The sequence shown here is derived from an EMBL/GenBank/DDBJ whole genome shotgun (WGS) entry which is preliminary data.</text>
</comment>
<reference evidence="1 2" key="1">
    <citation type="submission" date="2019-08" db="EMBL/GenBank/DDBJ databases">
        <title>Whole genome of Aphis craccivora.</title>
        <authorList>
            <person name="Voronova N.V."/>
            <person name="Shulinski R.S."/>
            <person name="Bandarenka Y.V."/>
            <person name="Zhorov D.G."/>
            <person name="Warner D."/>
        </authorList>
    </citation>
    <scope>NUCLEOTIDE SEQUENCE [LARGE SCALE GENOMIC DNA]</scope>
    <source>
        <strain evidence="1">180601</strain>
        <tissue evidence="1">Whole Body</tissue>
    </source>
</reference>
<accession>A0A6G0VUJ9</accession>
<organism evidence="1 2">
    <name type="scientific">Aphis craccivora</name>
    <name type="common">Cowpea aphid</name>
    <dbReference type="NCBI Taxonomy" id="307492"/>
    <lineage>
        <taxon>Eukaryota</taxon>
        <taxon>Metazoa</taxon>
        <taxon>Ecdysozoa</taxon>
        <taxon>Arthropoda</taxon>
        <taxon>Hexapoda</taxon>
        <taxon>Insecta</taxon>
        <taxon>Pterygota</taxon>
        <taxon>Neoptera</taxon>
        <taxon>Paraneoptera</taxon>
        <taxon>Hemiptera</taxon>
        <taxon>Sternorrhyncha</taxon>
        <taxon>Aphidomorpha</taxon>
        <taxon>Aphidoidea</taxon>
        <taxon>Aphididae</taxon>
        <taxon>Aphidini</taxon>
        <taxon>Aphis</taxon>
        <taxon>Aphis</taxon>
    </lineage>
</organism>
<sequence>SWISEQTVNVSNIFFENIPFYLYCTVHIEPQKKAHILADTSDVFDLRLLVNGYLEHQGKKVKKFKNGTMPGRDWADSFLIRHKNILAVVMCQNIKRSREGVSRKRVTNSSKTSNSIMFTGTADGILLAPFTVYKAKTITDSWRLGGPKGSRYASVVVIWGLWLHFSRGNEKSLRESGPLVV</sequence>